<accession>A0AAE4CU41</accession>
<feature type="transmembrane region" description="Helical" evidence="1">
    <location>
        <begin position="378"/>
        <end position="398"/>
    </location>
</feature>
<feature type="transmembrane region" description="Helical" evidence="1">
    <location>
        <begin position="911"/>
        <end position="935"/>
    </location>
</feature>
<feature type="transmembrane region" description="Helical" evidence="1">
    <location>
        <begin position="451"/>
        <end position="473"/>
    </location>
</feature>
<evidence type="ECO:0000313" key="4">
    <source>
        <dbReference type="Proteomes" id="UP001183629"/>
    </source>
</evidence>
<feature type="transmembrane region" description="Helical" evidence="1">
    <location>
        <begin position="955"/>
        <end position="982"/>
    </location>
</feature>
<evidence type="ECO:0000256" key="1">
    <source>
        <dbReference type="SAM" id="Phobius"/>
    </source>
</evidence>
<feature type="transmembrane region" description="Helical" evidence="1">
    <location>
        <begin position="419"/>
        <end position="439"/>
    </location>
</feature>
<protein>
    <recommendedName>
        <fullName evidence="5">FtsX-like permease family protein</fullName>
    </recommendedName>
</protein>
<keyword evidence="1" id="KW-1133">Transmembrane helix</keyword>
<organism evidence="3 4">
    <name type="scientific">Catenuloplanes niger</name>
    <dbReference type="NCBI Taxonomy" id="587534"/>
    <lineage>
        <taxon>Bacteria</taxon>
        <taxon>Bacillati</taxon>
        <taxon>Actinomycetota</taxon>
        <taxon>Actinomycetes</taxon>
        <taxon>Micromonosporales</taxon>
        <taxon>Micromonosporaceae</taxon>
        <taxon>Catenuloplanes</taxon>
    </lineage>
</organism>
<dbReference type="Proteomes" id="UP001183629">
    <property type="component" value="Unassembled WGS sequence"/>
</dbReference>
<keyword evidence="2" id="KW-0732">Signal</keyword>
<feature type="transmembrane region" description="Helical" evidence="1">
    <location>
        <begin position="863"/>
        <end position="884"/>
    </location>
</feature>
<evidence type="ECO:0000256" key="2">
    <source>
        <dbReference type="SAM" id="SignalP"/>
    </source>
</evidence>
<gene>
    <name evidence="3" type="ORF">J2S44_004980</name>
</gene>
<name>A0AAE4CU41_9ACTN</name>
<dbReference type="AlphaFoldDB" id="A0AAE4CU41"/>
<feature type="chain" id="PRO_5042161951" description="FtsX-like permease family protein" evidence="2">
    <location>
        <begin position="32"/>
        <end position="989"/>
    </location>
</feature>
<keyword evidence="4" id="KW-1185">Reference proteome</keyword>
<feature type="signal peptide" evidence="2">
    <location>
        <begin position="1"/>
        <end position="31"/>
    </location>
</feature>
<proteinExistence type="predicted"/>
<feature type="transmembrane region" description="Helical" evidence="1">
    <location>
        <begin position="332"/>
        <end position="358"/>
    </location>
</feature>
<evidence type="ECO:0008006" key="5">
    <source>
        <dbReference type="Google" id="ProtNLM"/>
    </source>
</evidence>
<dbReference type="EMBL" id="JAVDYC010000001">
    <property type="protein sequence ID" value="MDR7324730.1"/>
    <property type="molecule type" value="Genomic_DNA"/>
</dbReference>
<sequence length="989" mass="101886">MIGLIRAALRARWRSALVMMALAAAAAAAAAAPLLYASAAERAATAVEVAAATPAERRITAERHLSPVVPDRQQPSRAFPPELSPDLPAVPGFDTIGGLWITGRIADPADVPPPPGELPDGLDGSLGWRTGVCAHLTITAGRCATGWNEVVVSARVADRAALSLGGTAILYTGEKYPISRFTVVGLYTPVDPSGDYWAGRTFFAGWQAREPIADPMFTTRETVHRTLAADYVESADLIGRPEAFPDAARTAPPTVGAWAPGYDWAVRTDLPALDARIVASGAQLRDGLELAGLPLVLLAWLVLWFAVSFGVALRRTEAGLFALRGTPAALRWVLVVAEAVLPVLAGTPLGYLAAWAIVAVLSATTLDGAPAVLPDTNSMIWAVAAVTGALLVGLAAQWRAVVAPVAVLLRSTPARHRQALAGTAELVAGALAAAAAYQVTTVDEPAGGLELLVPMLVALTAGLLGARIAGLLAGRAAGRALRRGRLVRGLAAAEFARQPAQLRVVALAVIVFAMVAFSGTASAVAAAGRAERARIDVGAARVLTVAPLGEQDLLRAVRDADPDGRYAMAAARITRAELNALAVDSTRLATVAAWSPRYGPDAATVASLIRPRPPAPLRVAGDTLTVRATAVAPPPNSRLWVTLLPVTGPMVRVQAGTLVAGPHTYSAPVEACAAGCRLGAMEVETPYTLEYAIDVTVTEIADASGPIDAGLTDPARWRTVSGTVLETPQLTVDAAGARLSYRSRGRPDLRLVSTATPMPLPVVTGGEPADAVPSATGPMPIGRAGRLTAGPAGAVTLVDLEYADIAAYDAAAAVEPQVWLRADTPDAVVAALTRNGLSITGERSIAERATVLAGQGPALALRFHLLTAAGAVLLGVGALVVLGADRPRRVRQLRALRAQGLRAGPAWHSQLVAQLAVVAAGAVLGLAAGALSWWMTRDAITYYVDGVGPLAPPEWPGAGAALGPVVALVVMSGVAAGSAMSLRRAVEER</sequence>
<keyword evidence="1" id="KW-0812">Transmembrane</keyword>
<evidence type="ECO:0000313" key="3">
    <source>
        <dbReference type="EMBL" id="MDR7324730.1"/>
    </source>
</evidence>
<feature type="transmembrane region" description="Helical" evidence="1">
    <location>
        <begin position="504"/>
        <end position="527"/>
    </location>
</feature>
<feature type="transmembrane region" description="Helical" evidence="1">
    <location>
        <begin position="290"/>
        <end position="311"/>
    </location>
</feature>
<keyword evidence="1" id="KW-0472">Membrane</keyword>
<reference evidence="3 4" key="1">
    <citation type="submission" date="2023-07" db="EMBL/GenBank/DDBJ databases">
        <title>Sequencing the genomes of 1000 actinobacteria strains.</title>
        <authorList>
            <person name="Klenk H.-P."/>
        </authorList>
    </citation>
    <scope>NUCLEOTIDE SEQUENCE [LARGE SCALE GENOMIC DNA]</scope>
    <source>
        <strain evidence="3 4">DSM 44711</strain>
    </source>
</reference>
<dbReference type="RefSeq" id="WP_310418562.1">
    <property type="nucleotide sequence ID" value="NZ_JAVDYC010000001.1"/>
</dbReference>
<comment type="caution">
    <text evidence="3">The sequence shown here is derived from an EMBL/GenBank/DDBJ whole genome shotgun (WGS) entry which is preliminary data.</text>
</comment>